<evidence type="ECO:0000313" key="1">
    <source>
        <dbReference type="EMBL" id="TCZ64340.1"/>
    </source>
</evidence>
<organism evidence="1 2">
    <name type="scientific">Roseicella aquatilis</name>
    <dbReference type="NCBI Taxonomy" id="2527868"/>
    <lineage>
        <taxon>Bacteria</taxon>
        <taxon>Pseudomonadati</taxon>
        <taxon>Pseudomonadota</taxon>
        <taxon>Alphaproteobacteria</taxon>
        <taxon>Acetobacterales</taxon>
        <taxon>Roseomonadaceae</taxon>
        <taxon>Roseicella</taxon>
    </lineage>
</organism>
<name>A0A4R4DV74_9PROT</name>
<gene>
    <name evidence="1" type="ORF">EXY23_06740</name>
</gene>
<sequence length="178" mass="19663">MDALELIGRACVILRQRGVPLPILVGGAVVEFDTGSRITSGDFDFVTAHEDAFAEALLAVGFLRENRRGRLKRGFYHPGMVIGVEIVSGQYFEGQADRGRVRILALDDGEVCMAPTEDMIADRLGQWEASRRRDGELLVQATALYQLAESLDEDYLEHRIRQETAGTFGIDVLRSPGP</sequence>
<evidence type="ECO:0000313" key="2">
    <source>
        <dbReference type="Proteomes" id="UP000295023"/>
    </source>
</evidence>
<comment type="caution">
    <text evidence="1">The sequence shown here is derived from an EMBL/GenBank/DDBJ whole genome shotgun (WGS) entry which is preliminary data.</text>
</comment>
<dbReference type="OrthoDB" id="7362153at2"/>
<proteinExistence type="predicted"/>
<accession>A0A4R4DV74</accession>
<reference evidence="1 2" key="1">
    <citation type="submission" date="2019-03" db="EMBL/GenBank/DDBJ databases">
        <title>Paracraurococcus aquatilis NE82 genome sequence.</title>
        <authorList>
            <person name="Zhao Y."/>
            <person name="Du Z."/>
        </authorList>
    </citation>
    <scope>NUCLEOTIDE SEQUENCE [LARGE SCALE GENOMIC DNA]</scope>
    <source>
        <strain evidence="1 2">NE82</strain>
    </source>
</reference>
<dbReference type="EMBL" id="SKBM01000005">
    <property type="protein sequence ID" value="TCZ64340.1"/>
    <property type="molecule type" value="Genomic_DNA"/>
</dbReference>
<dbReference type="RefSeq" id="WP_132285998.1">
    <property type="nucleotide sequence ID" value="NZ_SKBM01000005.1"/>
</dbReference>
<keyword evidence="2" id="KW-1185">Reference proteome</keyword>
<dbReference type="Proteomes" id="UP000295023">
    <property type="component" value="Unassembled WGS sequence"/>
</dbReference>
<dbReference type="AlphaFoldDB" id="A0A4R4DV74"/>
<evidence type="ECO:0008006" key="3">
    <source>
        <dbReference type="Google" id="ProtNLM"/>
    </source>
</evidence>
<protein>
    <recommendedName>
        <fullName evidence="3">Nucleotidyltransferase family protein</fullName>
    </recommendedName>
</protein>